<proteinExistence type="predicted"/>
<sequence length="180" mass="20442">MLEAQTGIDIRKLTPRRLWVLVVPKANPSLVFSREGESQHAGMRSSSATLGLLTCIAVAHGAPRIRSEQALIEVRQAVCRFDEVSTTQDVFRVTACAAPGARSLGSAPRGQLWRELEQYAGLLYRGFQPIIPIYTFTHPNNMETRAYYRHYTFTHPNNKETLAYYRQLQHRNMGTRAHSR</sequence>
<dbReference type="Proteomes" id="UP000838763">
    <property type="component" value="Unassembled WGS sequence"/>
</dbReference>
<dbReference type="AlphaFoldDB" id="A0A9P1MB57"/>
<accession>A0A9P1MB57</accession>
<reference evidence="1" key="1">
    <citation type="submission" date="2022-11" db="EMBL/GenBank/DDBJ databases">
        <authorList>
            <person name="Scott C."/>
            <person name="Bruce N."/>
        </authorList>
    </citation>
    <scope>NUCLEOTIDE SEQUENCE</scope>
</reference>
<protein>
    <submittedName>
        <fullName evidence="1">Uncharacterized protein</fullName>
    </submittedName>
</protein>
<dbReference type="EMBL" id="CALLCH030000011">
    <property type="protein sequence ID" value="CAI4214356.1"/>
    <property type="molecule type" value="Genomic_DNA"/>
</dbReference>
<comment type="caution">
    <text evidence="1">The sequence shown here is derived from an EMBL/GenBank/DDBJ whole genome shotgun (WGS) entry which is preliminary data.</text>
</comment>
<gene>
    <name evidence="1" type="ORF">PPNO1_LOCUS4086</name>
</gene>
<name>A0A9P1MB57_9PEZI</name>
<keyword evidence="2" id="KW-1185">Reference proteome</keyword>
<organism evidence="1 2">
    <name type="scientific">Parascedosporium putredinis</name>
    <dbReference type="NCBI Taxonomy" id="1442378"/>
    <lineage>
        <taxon>Eukaryota</taxon>
        <taxon>Fungi</taxon>
        <taxon>Dikarya</taxon>
        <taxon>Ascomycota</taxon>
        <taxon>Pezizomycotina</taxon>
        <taxon>Sordariomycetes</taxon>
        <taxon>Hypocreomycetidae</taxon>
        <taxon>Microascales</taxon>
        <taxon>Microascaceae</taxon>
        <taxon>Parascedosporium</taxon>
    </lineage>
</organism>
<evidence type="ECO:0000313" key="2">
    <source>
        <dbReference type="Proteomes" id="UP000838763"/>
    </source>
</evidence>
<evidence type="ECO:0000313" key="1">
    <source>
        <dbReference type="EMBL" id="CAI4214356.1"/>
    </source>
</evidence>